<accession>A0A2S0WZP3</accession>
<evidence type="ECO:0000313" key="2">
    <source>
        <dbReference type="Proteomes" id="UP000244729"/>
    </source>
</evidence>
<dbReference type="KEGG" id="agm:DCE93_14250"/>
<sequence>MNFHLADSDAEGNFRTSAAERLERLRASWIGAEAALSVIAELDAEHVEQRVLRLAERFEAGALELGASVVRAGRGSHIRVIRIDDTARVAAAFDVAQIKARFIEDRLRVGVHGFNDDDDIDRALAALRAGLGNAR</sequence>
<dbReference type="Gene3D" id="3.90.1150.10">
    <property type="entry name" value="Aspartate Aminotransferase, domain 1"/>
    <property type="match status" value="1"/>
</dbReference>
<dbReference type="AlphaFoldDB" id="A0A2S0WZP3"/>
<organism evidence="1 2">
    <name type="scientific">Agromyces badenianii</name>
    <dbReference type="NCBI Taxonomy" id="2080742"/>
    <lineage>
        <taxon>Bacteria</taxon>
        <taxon>Bacillati</taxon>
        <taxon>Actinomycetota</taxon>
        <taxon>Actinomycetes</taxon>
        <taxon>Micrococcales</taxon>
        <taxon>Microbacteriaceae</taxon>
        <taxon>Agromyces</taxon>
    </lineage>
</organism>
<dbReference type="EMBL" id="CP028913">
    <property type="protein sequence ID" value="AWB96664.1"/>
    <property type="molecule type" value="Genomic_DNA"/>
</dbReference>
<dbReference type="InterPro" id="IPR015422">
    <property type="entry name" value="PyrdxlP-dep_Trfase_small"/>
</dbReference>
<dbReference type="InterPro" id="IPR015424">
    <property type="entry name" value="PyrdxlP-dep_Trfase"/>
</dbReference>
<evidence type="ECO:0008006" key="3">
    <source>
        <dbReference type="Google" id="ProtNLM"/>
    </source>
</evidence>
<gene>
    <name evidence="1" type="ORF">DCE93_14250</name>
</gene>
<keyword evidence="2" id="KW-1185">Reference proteome</keyword>
<name>A0A2S0WZP3_9MICO</name>
<reference evidence="1 2" key="1">
    <citation type="submission" date="2018-04" db="EMBL/GenBank/DDBJ databases">
        <authorList>
            <person name="Li J."/>
        </authorList>
    </citation>
    <scope>NUCLEOTIDE SEQUENCE [LARGE SCALE GENOMIC DNA]</scope>
    <source>
        <strain evidence="2">30A</strain>
    </source>
</reference>
<dbReference type="Gene3D" id="3.40.640.10">
    <property type="entry name" value="Type I PLP-dependent aspartate aminotransferase-like (Major domain)"/>
    <property type="match status" value="1"/>
</dbReference>
<dbReference type="Proteomes" id="UP000244729">
    <property type="component" value="Chromosome"/>
</dbReference>
<dbReference type="InterPro" id="IPR015421">
    <property type="entry name" value="PyrdxlP-dep_Trfase_major"/>
</dbReference>
<evidence type="ECO:0000313" key="1">
    <source>
        <dbReference type="EMBL" id="AWB96664.1"/>
    </source>
</evidence>
<protein>
    <recommendedName>
        <fullName evidence="3">Aminotransferase class V-fold PLP-dependent enzyme</fullName>
    </recommendedName>
</protein>
<dbReference type="SUPFAM" id="SSF53383">
    <property type="entry name" value="PLP-dependent transferases"/>
    <property type="match status" value="1"/>
</dbReference>
<proteinExistence type="predicted"/>